<reference evidence="1 2" key="1">
    <citation type="journal article" date="2002" name="Genetika">
        <title>Phenogenetic characterization of a group of giant Phi KZ-like bacteriophages of Pseudomonas aeruginosa].</title>
        <authorList>
            <person name="Burkal'tseva M.V."/>
            <person name="Krylov V.N."/>
            <person name="Pleteneva E.A."/>
            <person name="Shaburova O.V."/>
            <person name="Krylov S.V."/>
            <person name="Volckaert G."/>
            <person name="Sykilinda N.N."/>
            <person name="Kurochkina L.P."/>
            <person name="Mesyanzhinov V.V."/>
        </authorList>
    </citation>
    <scope>NUCLEOTIDE SEQUENCE [LARGE SCALE GENOMIC DNA]</scope>
</reference>
<reference evidence="1 2" key="2">
    <citation type="journal article" date="2003" name="Res. Microbiol.">
        <title>Myoviridae bacteriophages of Pseudomonas aeruginosa: a long and complex evolutionary pathway.</title>
        <authorList>
            <person name="Krylov V.N."/>
            <person name="Pleteneva E.A."/>
            <person name="Bourkalsteva M.V."/>
            <person name="Shaburova O.V."/>
            <person name="Volckaert G."/>
            <person name="Sykilinda N.N."/>
            <person name="Kurochkina L.P."/>
            <person name="Mesyanzhinov V.V."/>
        </authorList>
    </citation>
    <scope>NUCLEOTIDE SEQUENCE [LARGE SCALE GENOMIC DNA]</scope>
</reference>
<reference evidence="1 2" key="3">
    <citation type="journal article" date="2004" name="Bioinformatics">
        <title>PHIRE, a deterministic approach to reveal regulatory elements in bacteriophage genomes.</title>
        <authorList>
            <person name="Lavigne R."/>
            <person name="Sun W.D."/>
            <person name="Volckaert G."/>
        </authorList>
    </citation>
    <scope>NUCLEOTIDE SEQUENCE [LARGE SCALE GENOMIC DNA]</scope>
</reference>
<sequence>MSFICYEVVMSRQSLLEYGRGWLCDQGGEGKEEWTGGDAVFYSMSVSPLAYPTTTFWTGRFNIHMENITVRLHSHDNDPELVLFFNKLNLLEQGVREYCKAFRKVLNNPKKPLKEPVYKRQWLNPENIEAPFTGYYFYCIDQDKAGRFCVGDCHRTIVMWMDIHHNDGRVFNKALLEVQLSALQCLVTYLKEAQVKIKSLRKQYKVLGWDKPQELQSDTSSEDVLPDPQ</sequence>
<dbReference type="GeneID" id="5176670"/>
<evidence type="ECO:0000313" key="2">
    <source>
        <dbReference type="Proteomes" id="UP000001239"/>
    </source>
</evidence>
<evidence type="ECO:0000313" key="1">
    <source>
        <dbReference type="EMBL" id="CAG27239.1"/>
    </source>
</evidence>
<name>Q2Z0T6_9CAUD</name>
<protein>
    <submittedName>
        <fullName evidence="1">Uncharacterized protein</fullName>
    </submittedName>
</protein>
<dbReference type="KEGG" id="vg:5176670"/>
<proteinExistence type="predicted"/>
<dbReference type="Proteomes" id="UP000001239">
    <property type="component" value="Segment"/>
</dbReference>
<accession>Q2Z0T6</accession>
<dbReference type="RefSeq" id="YP_418178.1">
    <property type="nucleotide sequence ID" value="NC_007623.1"/>
</dbReference>
<organism evidence="1 2">
    <name type="scientific">Pseudomonas phage EL</name>
    <dbReference type="NCBI Taxonomy" id="273133"/>
    <lineage>
        <taxon>Viruses</taxon>
        <taxon>Duplodnaviria</taxon>
        <taxon>Heunggongvirae</taxon>
        <taxon>Uroviricota</taxon>
        <taxon>Caudoviricetes</taxon>
        <taxon>Chimalliviridae</taxon>
        <taxon>Elvirus</taxon>
        <taxon>Elvirus EL</taxon>
    </lineage>
</organism>
<keyword evidence="2" id="KW-1185">Reference proteome</keyword>
<dbReference type="EMBL" id="AJ697969">
    <property type="protein sequence ID" value="CAG27239.1"/>
    <property type="molecule type" value="Genomic_DNA"/>
</dbReference>
<reference evidence="1 2" key="4">
    <citation type="journal article" date="2005" name="J. Mol. Biol.">
        <title>Genome comparison of Pseudomonas aeruginosa large phages.</title>
        <authorList>
            <person name="Hertveldt K."/>
            <person name="Lavigne R."/>
            <person name="Pleteneva E."/>
            <person name="Sernova N."/>
            <person name="Kurochkina L."/>
            <person name="Korchevskii R."/>
            <person name="Robben J."/>
            <person name="Mesyanzhinov V."/>
            <person name="Krylov V.N."/>
            <person name="Volckaert G."/>
        </authorList>
    </citation>
    <scope>NUCLEOTIDE SEQUENCE</scope>
</reference>